<protein>
    <submittedName>
        <fullName evidence="3">Uncharacterized protein</fullName>
    </submittedName>
</protein>
<evidence type="ECO:0000256" key="2">
    <source>
        <dbReference type="SAM" id="Phobius"/>
    </source>
</evidence>
<dbReference type="Proteomes" id="UP000195787">
    <property type="component" value="Unassembled WGS sequence"/>
</dbReference>
<name>A0A1R4FST8_9MICO</name>
<evidence type="ECO:0000313" key="3">
    <source>
        <dbReference type="EMBL" id="SJM58978.1"/>
    </source>
</evidence>
<feature type="compositionally biased region" description="Acidic residues" evidence="1">
    <location>
        <begin position="58"/>
        <end position="69"/>
    </location>
</feature>
<keyword evidence="2" id="KW-1133">Transmembrane helix</keyword>
<feature type="transmembrane region" description="Helical" evidence="2">
    <location>
        <begin position="13"/>
        <end position="35"/>
    </location>
</feature>
<reference evidence="3 4" key="1">
    <citation type="submission" date="2017-02" db="EMBL/GenBank/DDBJ databases">
        <authorList>
            <person name="Peterson S.W."/>
        </authorList>
    </citation>
    <scope>NUCLEOTIDE SEQUENCE [LARGE SCALE GENOMIC DNA]</scope>
    <source>
        <strain evidence="3 4">LMG 22410</strain>
    </source>
</reference>
<evidence type="ECO:0000313" key="4">
    <source>
        <dbReference type="Proteomes" id="UP000195787"/>
    </source>
</evidence>
<gene>
    <name evidence="3" type="ORF">CZ674_06440</name>
</gene>
<dbReference type="EMBL" id="FUHU01000026">
    <property type="protein sequence ID" value="SJM58978.1"/>
    <property type="molecule type" value="Genomic_DNA"/>
</dbReference>
<dbReference type="NCBIfam" id="TIGR01167">
    <property type="entry name" value="LPXTG_anchor"/>
    <property type="match status" value="1"/>
</dbReference>
<keyword evidence="2" id="KW-0472">Membrane</keyword>
<keyword evidence="4" id="KW-1185">Reference proteome</keyword>
<sequence length="69" mass="7311">MAMTILPEAATDIASWVFILIAVLVVVAGAALFFVGRRKRADSTESSREAMSHGSPNDEADTDGGTDDR</sequence>
<proteinExistence type="predicted"/>
<organism evidence="3 4">
    <name type="scientific">Agrococcus casei LMG 22410</name>
    <dbReference type="NCBI Taxonomy" id="1255656"/>
    <lineage>
        <taxon>Bacteria</taxon>
        <taxon>Bacillati</taxon>
        <taxon>Actinomycetota</taxon>
        <taxon>Actinomycetes</taxon>
        <taxon>Micrococcales</taxon>
        <taxon>Microbacteriaceae</taxon>
        <taxon>Agrococcus</taxon>
    </lineage>
</organism>
<keyword evidence="2" id="KW-0812">Transmembrane</keyword>
<dbReference type="AlphaFoldDB" id="A0A1R4FST8"/>
<feature type="compositionally biased region" description="Basic and acidic residues" evidence="1">
    <location>
        <begin position="41"/>
        <end position="51"/>
    </location>
</feature>
<accession>A0A1R4FST8</accession>
<evidence type="ECO:0000256" key="1">
    <source>
        <dbReference type="SAM" id="MobiDB-lite"/>
    </source>
</evidence>
<feature type="region of interest" description="Disordered" evidence="1">
    <location>
        <begin position="38"/>
        <end position="69"/>
    </location>
</feature>